<proteinExistence type="predicted"/>
<evidence type="ECO:0000313" key="2">
    <source>
        <dbReference type="EMBL" id="GIY44423.1"/>
    </source>
</evidence>
<reference evidence="2 3" key="1">
    <citation type="submission" date="2021-06" db="EMBL/GenBank/DDBJ databases">
        <title>Caerostris extrusa draft genome.</title>
        <authorList>
            <person name="Kono N."/>
            <person name="Arakawa K."/>
        </authorList>
    </citation>
    <scope>NUCLEOTIDE SEQUENCE [LARGE SCALE GENOMIC DNA]</scope>
</reference>
<comment type="caution">
    <text evidence="2">The sequence shown here is derived from an EMBL/GenBank/DDBJ whole genome shotgun (WGS) entry which is preliminary data.</text>
</comment>
<organism evidence="2 3">
    <name type="scientific">Caerostris extrusa</name>
    <name type="common">Bark spider</name>
    <name type="synonym">Caerostris bankana</name>
    <dbReference type="NCBI Taxonomy" id="172846"/>
    <lineage>
        <taxon>Eukaryota</taxon>
        <taxon>Metazoa</taxon>
        <taxon>Ecdysozoa</taxon>
        <taxon>Arthropoda</taxon>
        <taxon>Chelicerata</taxon>
        <taxon>Arachnida</taxon>
        <taxon>Araneae</taxon>
        <taxon>Araneomorphae</taxon>
        <taxon>Entelegynae</taxon>
        <taxon>Araneoidea</taxon>
        <taxon>Araneidae</taxon>
        <taxon>Caerostris</taxon>
    </lineage>
</organism>
<protein>
    <submittedName>
        <fullName evidence="2">Uncharacterized protein</fullName>
    </submittedName>
</protein>
<keyword evidence="3" id="KW-1185">Reference proteome</keyword>
<evidence type="ECO:0000256" key="1">
    <source>
        <dbReference type="SAM" id="MobiDB-lite"/>
    </source>
</evidence>
<dbReference type="AlphaFoldDB" id="A0AAV4TCP7"/>
<evidence type="ECO:0000313" key="3">
    <source>
        <dbReference type="Proteomes" id="UP001054945"/>
    </source>
</evidence>
<dbReference type="Proteomes" id="UP001054945">
    <property type="component" value="Unassembled WGS sequence"/>
</dbReference>
<accession>A0AAV4TCP7</accession>
<gene>
    <name evidence="2" type="ORF">CEXT_241741</name>
</gene>
<dbReference type="EMBL" id="BPLR01011138">
    <property type="protein sequence ID" value="GIY44423.1"/>
    <property type="molecule type" value="Genomic_DNA"/>
</dbReference>
<sequence>MFPEPRLPPNQGQAPARPAFTSRPVSEGNDANGPSQDHMEIPSPLEVDSNAKENKIEKSPPKACVARSTPPARRWM</sequence>
<name>A0AAV4TCP7_CAEEX</name>
<feature type="compositionally biased region" description="Basic and acidic residues" evidence="1">
    <location>
        <begin position="49"/>
        <end position="60"/>
    </location>
</feature>
<feature type="region of interest" description="Disordered" evidence="1">
    <location>
        <begin position="1"/>
        <end position="76"/>
    </location>
</feature>